<feature type="region of interest" description="Disordered" evidence="1">
    <location>
        <begin position="22"/>
        <end position="104"/>
    </location>
</feature>
<reference evidence="2 3" key="1">
    <citation type="journal article" date="2021" name="BMC Genomics">
        <title>Datura genome reveals duplications of psychoactive alkaloid biosynthetic genes and high mutation rate following tissue culture.</title>
        <authorList>
            <person name="Rajewski A."/>
            <person name="Carter-House D."/>
            <person name="Stajich J."/>
            <person name="Litt A."/>
        </authorList>
    </citation>
    <scope>NUCLEOTIDE SEQUENCE [LARGE SCALE GENOMIC DNA]</scope>
    <source>
        <strain evidence="2">AR-01</strain>
    </source>
</reference>
<sequence>MLPDNLMDYVQMLEDYGINDNDDEEIELDNNDTPPTPNGGVGPTKFTRGEGQGEEVRPEEANPSTTCHQFQIAGGRFSGRGPIPLPASEKKKKNSCRLISELQI</sequence>
<proteinExistence type="predicted"/>
<evidence type="ECO:0000313" key="3">
    <source>
        <dbReference type="Proteomes" id="UP000823775"/>
    </source>
</evidence>
<keyword evidence="3" id="KW-1185">Reference proteome</keyword>
<gene>
    <name evidence="2" type="ORF">HAX54_019466</name>
</gene>
<evidence type="ECO:0000256" key="1">
    <source>
        <dbReference type="SAM" id="MobiDB-lite"/>
    </source>
</evidence>
<organism evidence="2 3">
    <name type="scientific">Datura stramonium</name>
    <name type="common">Jimsonweed</name>
    <name type="synonym">Common thornapple</name>
    <dbReference type="NCBI Taxonomy" id="4076"/>
    <lineage>
        <taxon>Eukaryota</taxon>
        <taxon>Viridiplantae</taxon>
        <taxon>Streptophyta</taxon>
        <taxon>Embryophyta</taxon>
        <taxon>Tracheophyta</taxon>
        <taxon>Spermatophyta</taxon>
        <taxon>Magnoliopsida</taxon>
        <taxon>eudicotyledons</taxon>
        <taxon>Gunneridae</taxon>
        <taxon>Pentapetalae</taxon>
        <taxon>asterids</taxon>
        <taxon>lamiids</taxon>
        <taxon>Solanales</taxon>
        <taxon>Solanaceae</taxon>
        <taxon>Solanoideae</taxon>
        <taxon>Datureae</taxon>
        <taxon>Datura</taxon>
    </lineage>
</organism>
<accession>A0ABS8UR95</accession>
<dbReference type="Proteomes" id="UP000823775">
    <property type="component" value="Unassembled WGS sequence"/>
</dbReference>
<evidence type="ECO:0000313" key="2">
    <source>
        <dbReference type="EMBL" id="MCD9560718.1"/>
    </source>
</evidence>
<name>A0ABS8UR95_DATST</name>
<dbReference type="EMBL" id="JACEIK010002366">
    <property type="protein sequence ID" value="MCD9560718.1"/>
    <property type="molecule type" value="Genomic_DNA"/>
</dbReference>
<comment type="caution">
    <text evidence="2">The sequence shown here is derived from an EMBL/GenBank/DDBJ whole genome shotgun (WGS) entry which is preliminary data.</text>
</comment>
<protein>
    <submittedName>
        <fullName evidence="2">Uncharacterized protein</fullName>
    </submittedName>
</protein>